<keyword evidence="5 8" id="KW-0812">Transmembrane</keyword>
<dbReference type="PANTHER" id="PTHR30472">
    <property type="entry name" value="FERRIC ENTEROBACTIN TRANSPORT SYSTEM PERMEASE PROTEIN"/>
    <property type="match status" value="1"/>
</dbReference>
<dbReference type="GO" id="GO:0033214">
    <property type="term" value="P:siderophore-iron import into cell"/>
    <property type="evidence" value="ECO:0007669"/>
    <property type="project" value="TreeGrafter"/>
</dbReference>
<evidence type="ECO:0000256" key="7">
    <source>
        <dbReference type="ARBA" id="ARBA00023136"/>
    </source>
</evidence>
<dbReference type="AlphaFoldDB" id="A0A8J3LYS9"/>
<dbReference type="Proteomes" id="UP000653674">
    <property type="component" value="Unassembled WGS sequence"/>
</dbReference>
<dbReference type="CDD" id="cd06550">
    <property type="entry name" value="TM_ABC_iron-siderophores_like"/>
    <property type="match status" value="1"/>
</dbReference>
<dbReference type="EMBL" id="BONU01000039">
    <property type="protein sequence ID" value="GIG75865.1"/>
    <property type="molecule type" value="Genomic_DNA"/>
</dbReference>
<evidence type="ECO:0000313" key="9">
    <source>
        <dbReference type="EMBL" id="GIG75865.1"/>
    </source>
</evidence>
<dbReference type="GO" id="GO:0022857">
    <property type="term" value="F:transmembrane transporter activity"/>
    <property type="evidence" value="ECO:0007669"/>
    <property type="project" value="InterPro"/>
</dbReference>
<evidence type="ECO:0000313" key="10">
    <source>
        <dbReference type="Proteomes" id="UP000653674"/>
    </source>
</evidence>
<organism evidence="9 10">
    <name type="scientific">Planosporangium flavigriseum</name>
    <dbReference type="NCBI Taxonomy" id="373681"/>
    <lineage>
        <taxon>Bacteria</taxon>
        <taxon>Bacillati</taxon>
        <taxon>Actinomycetota</taxon>
        <taxon>Actinomycetes</taxon>
        <taxon>Micromonosporales</taxon>
        <taxon>Micromonosporaceae</taxon>
        <taxon>Planosporangium</taxon>
    </lineage>
</organism>
<dbReference type="GO" id="GO:0005886">
    <property type="term" value="C:plasma membrane"/>
    <property type="evidence" value="ECO:0007669"/>
    <property type="project" value="UniProtKB-SubCell"/>
</dbReference>
<evidence type="ECO:0000256" key="3">
    <source>
        <dbReference type="ARBA" id="ARBA00022448"/>
    </source>
</evidence>
<evidence type="ECO:0000256" key="1">
    <source>
        <dbReference type="ARBA" id="ARBA00004651"/>
    </source>
</evidence>
<comment type="subcellular location">
    <subcellularLocation>
        <location evidence="1">Cell membrane</location>
        <topology evidence="1">Multi-pass membrane protein</topology>
    </subcellularLocation>
</comment>
<dbReference type="InterPro" id="IPR037294">
    <property type="entry name" value="ABC_BtuC-like"/>
</dbReference>
<feature type="transmembrane region" description="Helical" evidence="8">
    <location>
        <begin position="64"/>
        <end position="82"/>
    </location>
</feature>
<feature type="transmembrane region" description="Helical" evidence="8">
    <location>
        <begin position="310"/>
        <end position="328"/>
    </location>
</feature>
<name>A0A8J3LYS9_9ACTN</name>
<feature type="transmembrane region" description="Helical" evidence="8">
    <location>
        <begin position="121"/>
        <end position="140"/>
    </location>
</feature>
<evidence type="ECO:0000256" key="2">
    <source>
        <dbReference type="ARBA" id="ARBA00007935"/>
    </source>
</evidence>
<keyword evidence="6 8" id="KW-1133">Transmembrane helix</keyword>
<feature type="transmembrane region" description="Helical" evidence="8">
    <location>
        <begin position="94"/>
        <end position="115"/>
    </location>
</feature>
<comment type="caution">
    <text evidence="9">The sequence shown here is derived from an EMBL/GenBank/DDBJ whole genome shotgun (WGS) entry which is preliminary data.</text>
</comment>
<dbReference type="Gene3D" id="1.10.3470.10">
    <property type="entry name" value="ABC transporter involved in vitamin B12 uptake, BtuC"/>
    <property type="match status" value="1"/>
</dbReference>
<keyword evidence="3" id="KW-0813">Transport</keyword>
<keyword evidence="4" id="KW-1003">Cell membrane</keyword>
<evidence type="ECO:0000256" key="6">
    <source>
        <dbReference type="ARBA" id="ARBA00022989"/>
    </source>
</evidence>
<proteinExistence type="inferred from homology"/>
<dbReference type="Pfam" id="PF01032">
    <property type="entry name" value="FecCD"/>
    <property type="match status" value="1"/>
</dbReference>
<dbReference type="InterPro" id="IPR000522">
    <property type="entry name" value="ABC_transptr_permease_BtuC"/>
</dbReference>
<keyword evidence="7 8" id="KW-0472">Membrane</keyword>
<feature type="transmembrane region" description="Helical" evidence="8">
    <location>
        <begin position="240"/>
        <end position="267"/>
    </location>
</feature>
<gene>
    <name evidence="9" type="ORF">Pfl04_42690</name>
</gene>
<evidence type="ECO:0000256" key="4">
    <source>
        <dbReference type="ARBA" id="ARBA00022475"/>
    </source>
</evidence>
<comment type="similarity">
    <text evidence="2">Belongs to the binding-protein-dependent transport system permease family. FecCD subfamily.</text>
</comment>
<protein>
    <submittedName>
        <fullName evidence="9">Iron ABC transporter permease</fullName>
    </submittedName>
</protein>
<dbReference type="FunFam" id="1.10.3470.10:FF:000001">
    <property type="entry name" value="Vitamin B12 ABC transporter permease BtuC"/>
    <property type="match status" value="1"/>
</dbReference>
<keyword evidence="10" id="KW-1185">Reference proteome</keyword>
<dbReference type="PANTHER" id="PTHR30472:SF1">
    <property type="entry name" value="FE(3+) DICITRATE TRANSPORT SYSTEM PERMEASE PROTEIN FECC-RELATED"/>
    <property type="match status" value="1"/>
</dbReference>
<feature type="transmembrane region" description="Helical" evidence="8">
    <location>
        <begin position="152"/>
        <end position="173"/>
    </location>
</feature>
<reference evidence="9" key="1">
    <citation type="submission" date="2021-01" db="EMBL/GenBank/DDBJ databases">
        <title>Whole genome shotgun sequence of Planosporangium flavigriseum NBRC 105377.</title>
        <authorList>
            <person name="Komaki H."/>
            <person name="Tamura T."/>
        </authorList>
    </citation>
    <scope>NUCLEOTIDE SEQUENCE</scope>
    <source>
        <strain evidence="9">NBRC 105377</strain>
    </source>
</reference>
<sequence length="337" mass="33172">MGSQAAGRHRRALTVALLLAVLAGTAVGSVAIGAKAVAFGDVLRALAGADDGDTLVVSSLRLPRTALGLLVGVALGVGGALAQEITRNPLADPGLLGIGAGAAVAVAAGIGLLGLTSPYQYVWLAFAGAAAAAAVVYALGATGRGGAGPVKLALAGAAVTALLDSLTNLLVLLDIRTLDQYRSWAVGSLAGRDPGLAGDLAPFVLAGLLLALALAPRLNSIALGDDLAASLGTDVRRTRLAGALAVTVLTGAAVAAAGPVVFVGLVVPHLVRMVTGPDVRWLLPCSGLAGAALMLGADTLGRVVAPPGELEAGVVTALLGGPFLVAMVKRGNFREQR</sequence>
<feature type="transmembrane region" description="Helical" evidence="8">
    <location>
        <begin position="200"/>
        <end position="219"/>
    </location>
</feature>
<evidence type="ECO:0000256" key="8">
    <source>
        <dbReference type="SAM" id="Phobius"/>
    </source>
</evidence>
<dbReference type="SUPFAM" id="SSF81345">
    <property type="entry name" value="ABC transporter involved in vitamin B12 uptake, BtuC"/>
    <property type="match status" value="1"/>
</dbReference>
<accession>A0A8J3LYS9</accession>
<evidence type="ECO:0000256" key="5">
    <source>
        <dbReference type="ARBA" id="ARBA00022692"/>
    </source>
</evidence>